<dbReference type="AlphaFoldDB" id="A0A0V1MDI2"/>
<evidence type="ECO:0000313" key="1">
    <source>
        <dbReference type="EMBL" id="KRZ69979.1"/>
    </source>
</evidence>
<organism evidence="1 2">
    <name type="scientific">Trichinella papuae</name>
    <dbReference type="NCBI Taxonomy" id="268474"/>
    <lineage>
        <taxon>Eukaryota</taxon>
        <taxon>Metazoa</taxon>
        <taxon>Ecdysozoa</taxon>
        <taxon>Nematoda</taxon>
        <taxon>Enoplea</taxon>
        <taxon>Dorylaimia</taxon>
        <taxon>Trichinellida</taxon>
        <taxon>Trichinellidae</taxon>
        <taxon>Trichinella</taxon>
    </lineage>
</organism>
<comment type="caution">
    <text evidence="1">The sequence shown here is derived from an EMBL/GenBank/DDBJ whole genome shotgun (WGS) entry which is preliminary data.</text>
</comment>
<accession>A0A0V1MDI2</accession>
<proteinExistence type="predicted"/>
<name>A0A0V1MDI2_9BILA</name>
<reference evidence="1 2" key="1">
    <citation type="submission" date="2015-01" db="EMBL/GenBank/DDBJ databases">
        <title>Evolution of Trichinella species and genotypes.</title>
        <authorList>
            <person name="Korhonen P.K."/>
            <person name="Edoardo P."/>
            <person name="Giuseppe L.R."/>
            <person name="Gasser R.B."/>
        </authorList>
    </citation>
    <scope>NUCLEOTIDE SEQUENCE [LARGE SCALE GENOMIC DNA]</scope>
    <source>
        <strain evidence="1">ISS1980</strain>
    </source>
</reference>
<protein>
    <submittedName>
        <fullName evidence="1">Uncharacterized protein</fullName>
    </submittedName>
</protein>
<evidence type="ECO:0000313" key="2">
    <source>
        <dbReference type="Proteomes" id="UP000054843"/>
    </source>
</evidence>
<gene>
    <name evidence="1" type="ORF">T10_1884</name>
</gene>
<sequence length="72" mass="8384">MGRFETPLGGTKPLHRWSSAWTAETTILTRSRLVDFLLIDFLPEIMHAHQFNSFVQLVILYSVKEPRKKDLV</sequence>
<dbReference type="EMBL" id="JYDO01000123">
    <property type="protein sequence ID" value="KRZ69979.1"/>
    <property type="molecule type" value="Genomic_DNA"/>
</dbReference>
<keyword evidence="2" id="KW-1185">Reference proteome</keyword>
<dbReference type="Proteomes" id="UP000054843">
    <property type="component" value="Unassembled WGS sequence"/>
</dbReference>